<feature type="region of interest" description="Disordered" evidence="1">
    <location>
        <begin position="358"/>
        <end position="403"/>
    </location>
</feature>
<reference evidence="3 4" key="1">
    <citation type="submission" date="2017-10" db="EMBL/GenBank/DDBJ databases">
        <title>Comparative genomics in systemic dimorphic fungi from Ajellomycetaceae.</title>
        <authorList>
            <person name="Munoz J.F."/>
            <person name="Mcewen J.G."/>
            <person name="Clay O.K."/>
            <person name="Cuomo C.A."/>
        </authorList>
    </citation>
    <scope>NUCLEOTIDE SEQUENCE [LARGE SCALE GENOMIC DNA]</scope>
    <source>
        <strain evidence="3 4">UAMH5409</strain>
    </source>
</reference>
<evidence type="ECO:0000256" key="2">
    <source>
        <dbReference type="SAM" id="SignalP"/>
    </source>
</evidence>
<dbReference type="EMBL" id="PDNB01000104">
    <property type="protein sequence ID" value="PGH08069.1"/>
    <property type="molecule type" value="Genomic_DNA"/>
</dbReference>
<comment type="caution">
    <text evidence="3">The sequence shown here is derived from an EMBL/GenBank/DDBJ whole genome shotgun (WGS) entry which is preliminary data.</text>
</comment>
<protein>
    <submittedName>
        <fullName evidence="3">Uncharacterized protein</fullName>
    </submittedName>
</protein>
<sequence length="570" mass="62597">MKLLWLLGLITLCLAGSVPTGFENAELQQGPALPPRDALPLETRKSGKALSSDEVKEAAAKMSNAKGPEGAVDITSNPGANGNKCKKNQVQDKKAKGGCHKCKRGTKPVKNQKECVPKGDKDKDKDKEQGSCPKGQILDPAEGGQDKKTKKPKCVPDDDAKCPKGQSAVTRAPNEKNRMNYKPECAKDDDPDHKCKAGTYDHRVKKGNKIAHSCRSTRKAQKDKQNKYKRFFEKVKGKKKGKDKEKDKKKDKNKKKGDDKSRAKRGRAGWCWSILTAIEAPDFGPQDQKDLTQDELDGMLSMWPDKKVPAPQGNGDIPDHVVKIVGKASVSITGTDSAGFGGIFSGLGKAIARIFKKGGKKGGGKKGAGKNGEPRDVLKELKTGGRGKASSKALQKAKKSPAVQKMLKQQRYRDCLLTRARSGGTKAINKPFDGDKASVDVDWSRKKIKNKPLPKGTDGKKIQLWAGDKTDSSSKSSALSTYHDNYYRFDRLLYETCQKADDYKDLNNRITDIRVQGGCCTFYDKDKCQKKTILFSMTDRQDGQLKGKHNDAISSWWCTFDKMCKGAPGI</sequence>
<feature type="region of interest" description="Disordered" evidence="1">
    <location>
        <begin position="26"/>
        <end position="266"/>
    </location>
</feature>
<keyword evidence="4" id="KW-1185">Reference proteome</keyword>
<feature type="compositionally biased region" description="Basic and acidic residues" evidence="1">
    <location>
        <begin position="242"/>
        <end position="261"/>
    </location>
</feature>
<feature type="compositionally biased region" description="Basic and acidic residues" evidence="1">
    <location>
        <begin position="184"/>
        <end position="202"/>
    </location>
</feature>
<feature type="chain" id="PRO_5012157174" evidence="2">
    <location>
        <begin position="16"/>
        <end position="570"/>
    </location>
</feature>
<evidence type="ECO:0000313" key="4">
    <source>
        <dbReference type="Proteomes" id="UP000223968"/>
    </source>
</evidence>
<evidence type="ECO:0000313" key="3">
    <source>
        <dbReference type="EMBL" id="PGH08069.1"/>
    </source>
</evidence>
<dbReference type="AlphaFoldDB" id="A0A2B7XGN8"/>
<accession>A0A2B7XGN8</accession>
<dbReference type="Gene3D" id="2.60.20.10">
    <property type="entry name" value="Crystallins"/>
    <property type="match status" value="1"/>
</dbReference>
<dbReference type="OrthoDB" id="5150738at2759"/>
<dbReference type="Proteomes" id="UP000223968">
    <property type="component" value="Unassembled WGS sequence"/>
</dbReference>
<keyword evidence="2" id="KW-0732">Signal</keyword>
<proteinExistence type="predicted"/>
<organism evidence="3 4">
    <name type="scientific">Helicocarpus griseus UAMH5409</name>
    <dbReference type="NCBI Taxonomy" id="1447875"/>
    <lineage>
        <taxon>Eukaryota</taxon>
        <taxon>Fungi</taxon>
        <taxon>Dikarya</taxon>
        <taxon>Ascomycota</taxon>
        <taxon>Pezizomycotina</taxon>
        <taxon>Eurotiomycetes</taxon>
        <taxon>Eurotiomycetidae</taxon>
        <taxon>Onygenales</taxon>
        <taxon>Ajellomycetaceae</taxon>
        <taxon>Helicocarpus</taxon>
    </lineage>
</organism>
<feature type="compositionally biased region" description="Basic residues" evidence="1">
    <location>
        <begin position="96"/>
        <end position="107"/>
    </location>
</feature>
<name>A0A2B7XGN8_9EURO</name>
<feature type="signal peptide" evidence="2">
    <location>
        <begin position="1"/>
        <end position="15"/>
    </location>
</feature>
<feature type="compositionally biased region" description="Basic and acidic residues" evidence="1">
    <location>
        <begin position="220"/>
        <end position="235"/>
    </location>
</feature>
<evidence type="ECO:0000256" key="1">
    <source>
        <dbReference type="SAM" id="MobiDB-lite"/>
    </source>
</evidence>
<feature type="compositionally biased region" description="Basic and acidic residues" evidence="1">
    <location>
        <begin position="372"/>
        <end position="383"/>
    </location>
</feature>
<feature type="compositionally biased region" description="Basic and acidic residues" evidence="1">
    <location>
        <begin position="111"/>
        <end position="129"/>
    </location>
</feature>
<gene>
    <name evidence="3" type="ORF">AJ79_06068</name>
</gene>
<feature type="compositionally biased region" description="Basic residues" evidence="1">
    <location>
        <begin position="358"/>
        <end position="368"/>
    </location>
</feature>